<name>A0AAD7ATN5_9AGAR</name>
<comment type="caution">
    <text evidence="2">The sequence shown here is derived from an EMBL/GenBank/DDBJ whole genome shotgun (WGS) entry which is preliminary data.</text>
</comment>
<sequence length="601" mass="63089">MGNTENDAKFISYDPARATAPLVPVNGSKEPVDTDGAPPPLKRKRTHTKMLAPSSRPDLQLQIAPPPARTLAPSTKPFSVPVSKPRPNDASDAQEALKMKVASMAKTHAHDATRVLVCSDAQEALKIKVSSMEKAHAPRKGPSKPRLNGASPCADAQEVLKRKVASMAHAHDAMRILVCADAQEALKMKVASMEKVHALGEGPDDFPEIAVLPEIVSPVLSTTRPNASTSASAPRRSKPKPKPSTSASASASPSKSKSRSGVDNTHLSRRAQSSAVPTPHSASRLTPISTASTPAPDARVHAPLHRPRAPRVPHEVVALTDRSGVRGSMRELDAARGLTPARIGVLRGPPPLGVEGAAAWLERVKALAQEPEAPETLTDGQNEHAGGPGGQTDTDNARARRGAYTYYGQPNTAPTAAFAALLEEAFGPGSALRGEGAKPVVKAAKGARVGGEKKRQKTAGAGRGASEATTVSVSEAMDVDVDIDIEGNGDADANAEVVGAGVGAATEADGWIAVIQIMVKGKRKIMREDLKLLAETLIAIGEMSAAEATLLLAQDDAPRLRESIQQLAQLEDEIPFGDEHGLRTAAKWLLAHWPEGGRWGE</sequence>
<feature type="region of interest" description="Disordered" evidence="1">
    <location>
        <begin position="131"/>
        <end position="151"/>
    </location>
</feature>
<keyword evidence="3" id="KW-1185">Reference proteome</keyword>
<accession>A0AAD7ATN5</accession>
<feature type="region of interest" description="Disordered" evidence="1">
    <location>
        <begin position="447"/>
        <end position="471"/>
    </location>
</feature>
<evidence type="ECO:0000313" key="2">
    <source>
        <dbReference type="EMBL" id="KAJ7367902.1"/>
    </source>
</evidence>
<protein>
    <submittedName>
        <fullName evidence="2">Uncharacterized protein</fullName>
    </submittedName>
</protein>
<dbReference type="EMBL" id="JARIHO010000001">
    <property type="protein sequence ID" value="KAJ7367902.1"/>
    <property type="molecule type" value="Genomic_DNA"/>
</dbReference>
<evidence type="ECO:0000313" key="3">
    <source>
        <dbReference type="Proteomes" id="UP001218218"/>
    </source>
</evidence>
<dbReference type="Proteomes" id="UP001218218">
    <property type="component" value="Unassembled WGS sequence"/>
</dbReference>
<evidence type="ECO:0000256" key="1">
    <source>
        <dbReference type="SAM" id="MobiDB-lite"/>
    </source>
</evidence>
<feature type="region of interest" description="Disordered" evidence="1">
    <location>
        <begin position="21"/>
        <end position="93"/>
    </location>
</feature>
<gene>
    <name evidence="2" type="ORF">DFH08DRAFT_980828</name>
</gene>
<proteinExistence type="predicted"/>
<reference evidence="2" key="1">
    <citation type="submission" date="2023-03" db="EMBL/GenBank/DDBJ databases">
        <title>Massive genome expansion in bonnet fungi (Mycena s.s.) driven by repeated elements and novel gene families across ecological guilds.</title>
        <authorList>
            <consortium name="Lawrence Berkeley National Laboratory"/>
            <person name="Harder C.B."/>
            <person name="Miyauchi S."/>
            <person name="Viragh M."/>
            <person name="Kuo A."/>
            <person name="Thoen E."/>
            <person name="Andreopoulos B."/>
            <person name="Lu D."/>
            <person name="Skrede I."/>
            <person name="Drula E."/>
            <person name="Henrissat B."/>
            <person name="Morin E."/>
            <person name="Kohler A."/>
            <person name="Barry K."/>
            <person name="LaButti K."/>
            <person name="Morin E."/>
            <person name="Salamov A."/>
            <person name="Lipzen A."/>
            <person name="Mereny Z."/>
            <person name="Hegedus B."/>
            <person name="Baldrian P."/>
            <person name="Stursova M."/>
            <person name="Weitz H."/>
            <person name="Taylor A."/>
            <person name="Grigoriev I.V."/>
            <person name="Nagy L.G."/>
            <person name="Martin F."/>
            <person name="Kauserud H."/>
        </authorList>
    </citation>
    <scope>NUCLEOTIDE SEQUENCE</scope>
    <source>
        <strain evidence="2">CBHHK002</strain>
    </source>
</reference>
<feature type="region of interest" description="Disordered" evidence="1">
    <location>
        <begin position="222"/>
        <end position="313"/>
    </location>
</feature>
<organism evidence="2 3">
    <name type="scientific">Mycena albidolilacea</name>
    <dbReference type="NCBI Taxonomy" id="1033008"/>
    <lineage>
        <taxon>Eukaryota</taxon>
        <taxon>Fungi</taxon>
        <taxon>Dikarya</taxon>
        <taxon>Basidiomycota</taxon>
        <taxon>Agaricomycotina</taxon>
        <taxon>Agaricomycetes</taxon>
        <taxon>Agaricomycetidae</taxon>
        <taxon>Agaricales</taxon>
        <taxon>Marasmiineae</taxon>
        <taxon>Mycenaceae</taxon>
        <taxon>Mycena</taxon>
    </lineage>
</organism>
<feature type="compositionally biased region" description="Basic residues" evidence="1">
    <location>
        <begin position="302"/>
        <end position="311"/>
    </location>
</feature>
<feature type="compositionally biased region" description="Low complexity" evidence="1">
    <location>
        <begin position="243"/>
        <end position="255"/>
    </location>
</feature>
<feature type="compositionally biased region" description="Polar residues" evidence="1">
    <location>
        <begin position="261"/>
        <end position="293"/>
    </location>
</feature>
<dbReference type="AlphaFoldDB" id="A0AAD7ATN5"/>
<feature type="region of interest" description="Disordered" evidence="1">
    <location>
        <begin position="370"/>
        <end position="396"/>
    </location>
</feature>